<dbReference type="OrthoDB" id="2456338at2"/>
<keyword evidence="3" id="KW-1185">Reference proteome</keyword>
<name>A0A1H9VB50_9BACI</name>
<dbReference type="RefSeq" id="WP_089743558.1">
    <property type="nucleotide sequence ID" value="NZ_FOGL01000022.1"/>
</dbReference>
<feature type="chain" id="PRO_5039331757" evidence="1">
    <location>
        <begin position="25"/>
        <end position="198"/>
    </location>
</feature>
<accession>A0A1H9VB50</accession>
<organism evidence="2 3">
    <name type="scientific">Gracilibacillus ureilyticus</name>
    <dbReference type="NCBI Taxonomy" id="531814"/>
    <lineage>
        <taxon>Bacteria</taxon>
        <taxon>Bacillati</taxon>
        <taxon>Bacillota</taxon>
        <taxon>Bacilli</taxon>
        <taxon>Bacillales</taxon>
        <taxon>Bacillaceae</taxon>
        <taxon>Gracilibacillus</taxon>
    </lineage>
</organism>
<evidence type="ECO:0000313" key="3">
    <source>
        <dbReference type="Proteomes" id="UP000199687"/>
    </source>
</evidence>
<protein>
    <submittedName>
        <fullName evidence="2">Uncharacterized protein</fullName>
    </submittedName>
</protein>
<dbReference type="AlphaFoldDB" id="A0A1H9VB50"/>
<proteinExistence type="predicted"/>
<dbReference type="Proteomes" id="UP000199687">
    <property type="component" value="Unassembled WGS sequence"/>
</dbReference>
<evidence type="ECO:0000313" key="2">
    <source>
        <dbReference type="EMBL" id="SES18503.1"/>
    </source>
</evidence>
<keyword evidence="1" id="KW-0732">Signal</keyword>
<dbReference type="PROSITE" id="PS51257">
    <property type="entry name" value="PROKAR_LIPOPROTEIN"/>
    <property type="match status" value="1"/>
</dbReference>
<feature type="signal peptide" evidence="1">
    <location>
        <begin position="1"/>
        <end position="24"/>
    </location>
</feature>
<evidence type="ECO:0000256" key="1">
    <source>
        <dbReference type="SAM" id="SignalP"/>
    </source>
</evidence>
<dbReference type="EMBL" id="FOGL01000022">
    <property type="protein sequence ID" value="SES18503.1"/>
    <property type="molecule type" value="Genomic_DNA"/>
</dbReference>
<gene>
    <name evidence="2" type="ORF">SAMN04487944_12259</name>
</gene>
<dbReference type="STRING" id="531814.SAMN04487944_12259"/>
<reference evidence="2 3" key="1">
    <citation type="submission" date="2016-10" db="EMBL/GenBank/DDBJ databases">
        <authorList>
            <person name="de Groot N.N."/>
        </authorList>
    </citation>
    <scope>NUCLEOTIDE SEQUENCE [LARGE SCALE GENOMIC DNA]</scope>
    <source>
        <strain evidence="2 3">CGMCC 1.7727</strain>
    </source>
</reference>
<sequence>MNRLFTKLIIILLLVVLSACNTNSNTISVAELTDRENTILSTTSDNSIVFDFEIDGEYKELTVWIEKYEAGKLVDDRISKITTQINESGSIIFSTPQSSNTENQKTLNIGIGSNGIIGSTNGYDENSDDLDNMASVIGNFPEKLSLNQDKLVLAHICYSNDKNGMRSLATEFYEDPAGNINKLKEYDVAYLLIAEFIK</sequence>